<dbReference type="AlphaFoldDB" id="A0A323U9S4"/>
<gene>
    <name evidence="1" type="ORF">DNF10_05480</name>
</gene>
<sequence>MTIVEICQEMEYLSKHTVEIGILAIDKSLTGEDGKTSILEYAIYNEFGTPSIPARPFMRNALDSNKEYIGNLIKTAVADVVKGIIKGKPALMRVGETIRGLIIQSIATAQAWAIPNNPKTLKIKTKNGQANNTKPLIDNRFLIRSIRYQIVNENGTIEYLSDFKDV</sequence>
<dbReference type="InterPro" id="IPR010064">
    <property type="entry name" value="HK97-gp10_tail"/>
</dbReference>
<organism evidence="1">
    <name type="scientific">Fusobacterium nucleatum</name>
    <dbReference type="NCBI Taxonomy" id="851"/>
    <lineage>
        <taxon>Bacteria</taxon>
        <taxon>Fusobacteriati</taxon>
        <taxon>Fusobacteriota</taxon>
        <taxon>Fusobacteriia</taxon>
        <taxon>Fusobacteriales</taxon>
        <taxon>Fusobacteriaceae</taxon>
        <taxon>Fusobacterium</taxon>
    </lineage>
</organism>
<evidence type="ECO:0000313" key="1">
    <source>
        <dbReference type="EMBL" id="PZA04528.1"/>
    </source>
</evidence>
<accession>A0A323U9S4</accession>
<comment type="caution">
    <text evidence="1">The sequence shown here is derived from an EMBL/GenBank/DDBJ whole genome shotgun (WGS) entry which is preliminary data.</text>
</comment>
<name>A0A323U9S4_FUSNU</name>
<protein>
    <recommendedName>
        <fullName evidence="2">Phage protein</fullName>
    </recommendedName>
</protein>
<reference evidence="1" key="1">
    <citation type="submission" date="2018-06" db="EMBL/GenBank/DDBJ databases">
        <title>Sequence of the Fusobacterium nucleatum str. 12230 genome.</title>
        <authorList>
            <person name="Navarre W."/>
        </authorList>
    </citation>
    <scope>NUCLEOTIDE SEQUENCE [LARGE SCALE GENOMIC DNA]</scope>
    <source>
        <strain evidence="1">12230</strain>
    </source>
</reference>
<dbReference type="EMBL" id="QKOC01000006">
    <property type="protein sequence ID" value="PZA04528.1"/>
    <property type="molecule type" value="Genomic_DNA"/>
</dbReference>
<proteinExistence type="predicted"/>
<dbReference type="NCBIfam" id="TIGR01725">
    <property type="entry name" value="phge_HK97_gp10"/>
    <property type="match status" value="1"/>
</dbReference>
<evidence type="ECO:0008006" key="2">
    <source>
        <dbReference type="Google" id="ProtNLM"/>
    </source>
</evidence>